<dbReference type="SUPFAM" id="SSF53955">
    <property type="entry name" value="Lysozyme-like"/>
    <property type="match status" value="1"/>
</dbReference>
<feature type="chain" id="PRO_5046092124" description="Transglycosylase SLT domain-containing protein" evidence="2">
    <location>
        <begin position="21"/>
        <end position="240"/>
    </location>
</feature>
<dbReference type="InterPro" id="IPR008258">
    <property type="entry name" value="Transglycosylase_SLT_dom_1"/>
</dbReference>
<reference evidence="4 5" key="1">
    <citation type="submission" date="2018-12" db="EMBL/GenBank/DDBJ databases">
        <title>The Batch Genome Submission of Enterobacter spp. strains.</title>
        <authorList>
            <person name="Wei L."/>
            <person name="Wu W."/>
            <person name="Lin J."/>
            <person name="Zhang X."/>
            <person name="Feng Y."/>
            <person name="Zong Z."/>
        </authorList>
    </citation>
    <scope>NUCLEOTIDE SEQUENCE [LARGE SCALE GENOMIC DNA]</scope>
    <source>
        <strain evidence="4 5">WCHEM090044</strain>
    </source>
</reference>
<dbReference type="Pfam" id="PF01464">
    <property type="entry name" value="SLT"/>
    <property type="match status" value="1"/>
</dbReference>
<feature type="region of interest" description="Disordered" evidence="1">
    <location>
        <begin position="187"/>
        <end position="240"/>
    </location>
</feature>
<dbReference type="Gene3D" id="1.10.530.10">
    <property type="match status" value="1"/>
</dbReference>
<feature type="domain" description="Transglycosylase SLT" evidence="3">
    <location>
        <begin position="40"/>
        <end position="160"/>
    </location>
</feature>
<feature type="signal peptide" evidence="2">
    <location>
        <begin position="1"/>
        <end position="20"/>
    </location>
</feature>
<dbReference type="InterPro" id="IPR023346">
    <property type="entry name" value="Lysozyme-like_dom_sf"/>
</dbReference>
<dbReference type="RefSeq" id="WP_050488889.1">
    <property type="nucleotide sequence ID" value="NZ_RXRX01000018.1"/>
</dbReference>
<evidence type="ECO:0000256" key="1">
    <source>
        <dbReference type="SAM" id="MobiDB-lite"/>
    </source>
</evidence>
<protein>
    <recommendedName>
        <fullName evidence="3">Transglycosylase SLT domain-containing protein</fullName>
    </recommendedName>
</protein>
<dbReference type="Proteomes" id="UP000278241">
    <property type="component" value="Unassembled WGS sequence"/>
</dbReference>
<dbReference type="CDD" id="cd16892">
    <property type="entry name" value="LT_VirB1-like"/>
    <property type="match status" value="1"/>
</dbReference>
<evidence type="ECO:0000256" key="2">
    <source>
        <dbReference type="SAM" id="SignalP"/>
    </source>
</evidence>
<evidence type="ECO:0000313" key="5">
    <source>
        <dbReference type="Proteomes" id="UP000278241"/>
    </source>
</evidence>
<accession>A0ABY0AMK0</accession>
<feature type="compositionally biased region" description="Basic and acidic residues" evidence="1">
    <location>
        <begin position="193"/>
        <end position="203"/>
    </location>
</feature>
<comment type="caution">
    <text evidence="4">The sequence shown here is derived from an EMBL/GenBank/DDBJ whole genome shotgun (WGS) entry which is preliminary data.</text>
</comment>
<organism evidence="4 5">
    <name type="scientific">Enterobacter quasimori</name>
    <dbReference type="NCBI Taxonomy" id="2838947"/>
    <lineage>
        <taxon>Bacteria</taxon>
        <taxon>Pseudomonadati</taxon>
        <taxon>Pseudomonadota</taxon>
        <taxon>Gammaproteobacteria</taxon>
        <taxon>Enterobacterales</taxon>
        <taxon>Enterobacteriaceae</taxon>
        <taxon>Enterobacter</taxon>
    </lineage>
</organism>
<evidence type="ECO:0000259" key="3">
    <source>
        <dbReference type="Pfam" id="PF01464"/>
    </source>
</evidence>
<sequence length="240" mass="25919">MKTFITAMIGCLFIGQSAHASMSDPNEIHELVKQCAPGINADSKVVVGIVKTESAGNPFSIGINTKGVKLKRQPKNIIEAIEVATWLAKNRFNFDAGIAQINSVNINKLLIGDLDFRMRKVFDPCENLGLAETIFNSCYAMTGSTVGALSCYNTGNAKRGIKNGYVAKVLANIPELVDVSGEAVKPKVRKRVQRDETSQDESLKISTADAENKKADEEENKSDSEGDAFATNGVDDVFGK</sequence>
<feature type="compositionally biased region" description="Basic and acidic residues" evidence="1">
    <location>
        <begin position="210"/>
        <end position="224"/>
    </location>
</feature>
<keyword evidence="2" id="KW-0732">Signal</keyword>
<gene>
    <name evidence="4" type="ORF">EKN94_20700</name>
</gene>
<name>A0ABY0AMK0_9ENTR</name>
<keyword evidence="5" id="KW-1185">Reference proteome</keyword>
<proteinExistence type="predicted"/>
<dbReference type="EMBL" id="RXRX01000018">
    <property type="protein sequence ID" value="RTN18996.1"/>
    <property type="molecule type" value="Genomic_DNA"/>
</dbReference>
<evidence type="ECO:0000313" key="4">
    <source>
        <dbReference type="EMBL" id="RTN18996.1"/>
    </source>
</evidence>